<evidence type="ECO:0000256" key="3">
    <source>
        <dbReference type="ARBA" id="ARBA00005417"/>
    </source>
</evidence>
<dbReference type="InterPro" id="IPR003439">
    <property type="entry name" value="ABC_transporter-like_ATP-bd"/>
</dbReference>
<evidence type="ECO:0000256" key="4">
    <source>
        <dbReference type="ARBA" id="ARBA00020019"/>
    </source>
</evidence>
<dbReference type="GO" id="GO:0005524">
    <property type="term" value="F:ATP binding"/>
    <property type="evidence" value="ECO:0007669"/>
    <property type="project" value="UniProtKB-KW"/>
</dbReference>
<dbReference type="GO" id="GO:0006865">
    <property type="term" value="P:amino acid transport"/>
    <property type="evidence" value="ECO:0007669"/>
    <property type="project" value="UniProtKB-KW"/>
</dbReference>
<comment type="function">
    <text evidence="1">Part of the ABC transporter FtsEX involved in cellular division. Important for assembly or stability of the septal ring.</text>
</comment>
<organism evidence="13 14">
    <name type="scientific">Acinetobacter terrae</name>
    <dbReference type="NCBI Taxonomy" id="2731247"/>
    <lineage>
        <taxon>Bacteria</taxon>
        <taxon>Pseudomonadati</taxon>
        <taxon>Pseudomonadota</taxon>
        <taxon>Gammaproteobacteria</taxon>
        <taxon>Moraxellales</taxon>
        <taxon>Moraxellaceae</taxon>
        <taxon>Acinetobacter</taxon>
        <taxon>Acinetobacter Taxon 24</taxon>
    </lineage>
</organism>
<accession>A0A7Y2W9S7</accession>
<dbReference type="PANTHER" id="PTHR43166:SF30">
    <property type="entry name" value="METHIONINE IMPORT ATP-BINDING PROTEIN METN"/>
    <property type="match status" value="1"/>
</dbReference>
<dbReference type="InterPro" id="IPR027417">
    <property type="entry name" value="P-loop_NTPase"/>
</dbReference>
<dbReference type="FunFam" id="3.40.50.300:FF:000056">
    <property type="entry name" value="Cell division ATP-binding protein FtsE"/>
    <property type="match status" value="1"/>
</dbReference>
<dbReference type="GO" id="GO:0016887">
    <property type="term" value="F:ATP hydrolysis activity"/>
    <property type="evidence" value="ECO:0007669"/>
    <property type="project" value="InterPro"/>
</dbReference>
<comment type="similarity">
    <text evidence="3">Belongs to the ABC transporter superfamily.</text>
</comment>
<gene>
    <name evidence="13" type="ORF">HLH17_01750</name>
</gene>
<dbReference type="InterPro" id="IPR017871">
    <property type="entry name" value="ABC_transporter-like_CS"/>
</dbReference>
<evidence type="ECO:0000259" key="12">
    <source>
        <dbReference type="PROSITE" id="PS50893"/>
    </source>
</evidence>
<dbReference type="Proteomes" id="UP000569202">
    <property type="component" value="Unassembled WGS sequence"/>
</dbReference>
<dbReference type="EMBL" id="JABERL010000005">
    <property type="protein sequence ID" value="NNH76429.1"/>
    <property type="molecule type" value="Genomic_DNA"/>
</dbReference>
<dbReference type="InterPro" id="IPR050086">
    <property type="entry name" value="MetN_ABC_transporter-like"/>
</dbReference>
<reference evidence="13 14" key="1">
    <citation type="submission" date="2020-04" db="EMBL/GenBank/DDBJ databases">
        <title>Acinetobacter Taxon 24.</title>
        <authorList>
            <person name="Nemec A."/>
            <person name="Radolfova-Krizova L."/>
            <person name="Higgins P.G."/>
            <person name="Spanelova P."/>
        </authorList>
    </citation>
    <scope>NUCLEOTIDE SEQUENCE [LARGE SCALE GENOMIC DNA]</scope>
    <source>
        <strain evidence="13 14">ANC 5380</strain>
    </source>
</reference>
<dbReference type="AlphaFoldDB" id="A0A7Y2W9S7"/>
<evidence type="ECO:0000256" key="11">
    <source>
        <dbReference type="ARBA" id="ARBA00023136"/>
    </source>
</evidence>
<dbReference type="PANTHER" id="PTHR43166">
    <property type="entry name" value="AMINO ACID IMPORT ATP-BINDING PROTEIN"/>
    <property type="match status" value="1"/>
</dbReference>
<evidence type="ECO:0000313" key="14">
    <source>
        <dbReference type="Proteomes" id="UP000569202"/>
    </source>
</evidence>
<keyword evidence="8 13" id="KW-0067">ATP-binding</keyword>
<evidence type="ECO:0000313" key="13">
    <source>
        <dbReference type="EMBL" id="NNH76429.1"/>
    </source>
</evidence>
<protein>
    <recommendedName>
        <fullName evidence="4">Cell division ATP-binding protein FtsE</fullName>
    </recommendedName>
</protein>
<dbReference type="GO" id="GO:0005886">
    <property type="term" value="C:plasma membrane"/>
    <property type="evidence" value="ECO:0007669"/>
    <property type="project" value="UniProtKB-SubCell"/>
</dbReference>
<keyword evidence="11" id="KW-0472">Membrane</keyword>
<keyword evidence="9" id="KW-1278">Translocase</keyword>
<comment type="caution">
    <text evidence="13">The sequence shown here is derived from an EMBL/GenBank/DDBJ whole genome shotgun (WGS) entry which is preliminary data.</text>
</comment>
<evidence type="ECO:0000256" key="5">
    <source>
        <dbReference type="ARBA" id="ARBA00022448"/>
    </source>
</evidence>
<keyword evidence="6" id="KW-1003">Cell membrane</keyword>
<keyword evidence="10" id="KW-0029">Amino-acid transport</keyword>
<keyword evidence="7" id="KW-0547">Nucleotide-binding</keyword>
<evidence type="ECO:0000256" key="6">
    <source>
        <dbReference type="ARBA" id="ARBA00022475"/>
    </source>
</evidence>
<keyword evidence="5" id="KW-0813">Transport</keyword>
<dbReference type="PROSITE" id="PS00211">
    <property type="entry name" value="ABC_TRANSPORTER_1"/>
    <property type="match status" value="1"/>
</dbReference>
<dbReference type="SUPFAM" id="SSF52540">
    <property type="entry name" value="P-loop containing nucleoside triphosphate hydrolases"/>
    <property type="match status" value="1"/>
</dbReference>
<dbReference type="Gene3D" id="3.40.50.300">
    <property type="entry name" value="P-loop containing nucleotide triphosphate hydrolases"/>
    <property type="match status" value="1"/>
</dbReference>
<dbReference type="Pfam" id="PF00005">
    <property type="entry name" value="ABC_tran"/>
    <property type="match status" value="1"/>
</dbReference>
<dbReference type="InterPro" id="IPR003593">
    <property type="entry name" value="AAA+_ATPase"/>
</dbReference>
<evidence type="ECO:0000256" key="9">
    <source>
        <dbReference type="ARBA" id="ARBA00022967"/>
    </source>
</evidence>
<proteinExistence type="inferred from homology"/>
<name>A0A7Y2W9S7_9GAMM</name>
<evidence type="ECO:0000256" key="10">
    <source>
        <dbReference type="ARBA" id="ARBA00022970"/>
    </source>
</evidence>
<evidence type="ECO:0000256" key="8">
    <source>
        <dbReference type="ARBA" id="ARBA00022840"/>
    </source>
</evidence>
<sequence length="343" mass="37451">MYQIKNLNKSYPLKGGGEAHVLKNINLNIEKAKITAIVGPSGSGKSTLSKCLSLLEQPSSGSLILEGVELNHLSAEALRLQRQKIGLVFQSSALLKRRTAAENVALPLEFLGVVEHQIQARVAYLLENVKLSDRANHYPAQLSGGQQQRVGIARALALQPQIVIADEATSGLDPDSTQSILKLLTELRDELGLSVILITHEMDVVRQIADEVAVLEQGEIVEQGDVLDLVLNPNSKIGEKILPMQPIHQPQNGDVALRVTYSTAKQTPLNWIGLLSINLGHAIKIQASTIEIIQGHTVGKVVISLPEQLYTSKQKTIKQQLQAWNIQFQILNSLQISPQHHAA</sequence>
<feature type="domain" description="ABC transporter" evidence="12">
    <location>
        <begin position="2"/>
        <end position="242"/>
    </location>
</feature>
<evidence type="ECO:0000256" key="7">
    <source>
        <dbReference type="ARBA" id="ARBA00022741"/>
    </source>
</evidence>
<evidence type="ECO:0000256" key="2">
    <source>
        <dbReference type="ARBA" id="ARBA00004417"/>
    </source>
</evidence>
<dbReference type="PROSITE" id="PS50893">
    <property type="entry name" value="ABC_TRANSPORTER_2"/>
    <property type="match status" value="1"/>
</dbReference>
<dbReference type="SMART" id="SM00382">
    <property type="entry name" value="AAA"/>
    <property type="match status" value="1"/>
</dbReference>
<comment type="subcellular location">
    <subcellularLocation>
        <location evidence="2">Cell inner membrane</location>
        <topology evidence="2">Peripheral membrane protein</topology>
    </subcellularLocation>
</comment>
<evidence type="ECO:0000256" key="1">
    <source>
        <dbReference type="ARBA" id="ARBA00002579"/>
    </source>
</evidence>